<evidence type="ECO:0000256" key="1">
    <source>
        <dbReference type="ARBA" id="ARBA00022723"/>
    </source>
</evidence>
<dbReference type="Gene3D" id="4.10.240.10">
    <property type="entry name" value="Zn(2)-C6 fungal-type DNA-binding domain"/>
    <property type="match status" value="1"/>
</dbReference>
<name>A0A0F7SW04_PHARH</name>
<dbReference type="AlphaFoldDB" id="A0A0F7SW04"/>
<dbReference type="PANTHER" id="PTHR46910">
    <property type="entry name" value="TRANSCRIPTION FACTOR PDR1"/>
    <property type="match status" value="1"/>
</dbReference>
<feature type="compositionally biased region" description="Low complexity" evidence="3">
    <location>
        <begin position="199"/>
        <end position="208"/>
    </location>
</feature>
<dbReference type="InterPro" id="IPR050987">
    <property type="entry name" value="AtrR-like"/>
</dbReference>
<evidence type="ECO:0000256" key="2">
    <source>
        <dbReference type="ARBA" id="ARBA00023242"/>
    </source>
</evidence>
<protein>
    <submittedName>
        <fullName evidence="5">Zn(2)-C6 fungal-type DNA-binding domain</fullName>
    </submittedName>
</protein>
<feature type="region of interest" description="Disordered" evidence="3">
    <location>
        <begin position="1"/>
        <end position="56"/>
    </location>
</feature>
<dbReference type="CDD" id="cd00067">
    <property type="entry name" value="GAL4"/>
    <property type="match status" value="1"/>
</dbReference>
<evidence type="ECO:0000259" key="4">
    <source>
        <dbReference type="PROSITE" id="PS50048"/>
    </source>
</evidence>
<sequence length="1095" mass="120922">MTSYHPDSNHPSWEVSIGRDPIGSHRSDNAVGADGIPSDNPEDESNSSKKRKIQRACDVCRRRKQRCNGFEMPDSRCSTCISLGMTCTYQETSKKRGPPKGYVESLESRLAKSEQLLAQLNPSIDIEAELGSPLDRSSFAGQRTSKKMPNSPNEGQTHSPTPDQPSAQPLKQYASRSQPYQTPSSSSSSSAIAPQHVNSLSTESLSHSLSDHPNKVPVSNNHFGFVETRAAPHSKPKSGTGDDAAGGMVDEEADLKSFAQLHHRDEQLFKRFQGKSSGLPLLFAAIGFKYGVDANRYGQEIKLHRTTSRSRFWRIPPWESTPGVFSSTSKISKPTETPTPNRKSLNGDNTILEDSIDKPRNPQLEAMMSANPFASWPDQGLDWRLIEGYFNSVNMTLPLLHRPTFYRQYASQLYNTDPGFARICLLVFAIGSYQCNDSRVLFPKEDGEGHYGIDSAGWTYYHAFGRMIRHRLAPTELWDLQVSVLLVQFVRHSSQPGACWLLVGEGLRYAQDIGVHRRGVKRSSDPVENEQFKRGFWCLYLLEREFSAFLGRPIALDQDFDVGLPAECDDDYWQTGDPLTAFTQPANLPSLVSSFVMNIKLHKILSVALTQLYNIKPVSQQSKTPVDVAAELDEQAHEWLLSVPDHLKWNPDQPDSIFYQQSVDLHLNFNMVLTYIHRPFLPSPRAPVSTSVPSFVACIAAASAAADIIDSYYQKIRAPYPNVFNAAYTTALILLIGYWTAQPLGLTDADLTMKGVDQCLFSLAEGEKVYFGVGRARDAITVLRAPRIDSSSNLQPMRSDGKRTSTSAPSHKLAASLNSSDLSRTSSHLNAPLRSSHLKGLTAESAESSDQPSFHQSLSDQILNSSSSDTGQKSRHIASAALSTTSNPAFTPPIFSPGSTGSMYHGSTPDLGRGGGPAGSFLGVYPDFFSSNMEGEDGSVDRTMSLFPSGDDPCFISDLYPSEPNRPAQPSAPALAPTQTQSQPQVQPLESPQTADQHHQKHHLQTILHSTSVGDQSSYSQDSLDPAPYSSSLHSMHQPQYHYPLPPPPPHQLYNPPPRTLNQLNQPLLVIETFKIIYLSHYNFRYALLLESGLL</sequence>
<dbReference type="CDD" id="cd12148">
    <property type="entry name" value="fungal_TF_MHR"/>
    <property type="match status" value="1"/>
</dbReference>
<dbReference type="PROSITE" id="PS50048">
    <property type="entry name" value="ZN2_CY6_FUNGAL_2"/>
    <property type="match status" value="1"/>
</dbReference>
<dbReference type="EMBL" id="LN483166">
    <property type="protein sequence ID" value="CED84904.1"/>
    <property type="molecule type" value="Genomic_DNA"/>
</dbReference>
<feature type="domain" description="Zn(2)-C6 fungal-type" evidence="4">
    <location>
        <begin position="56"/>
        <end position="89"/>
    </location>
</feature>
<feature type="region of interest" description="Disordered" evidence="3">
    <location>
        <begin position="131"/>
        <end position="220"/>
    </location>
</feature>
<keyword evidence="2" id="KW-0539">Nucleus</keyword>
<feature type="region of interest" description="Disordered" evidence="3">
    <location>
        <begin position="840"/>
        <end position="915"/>
    </location>
</feature>
<proteinExistence type="predicted"/>
<dbReference type="GO" id="GO:0003677">
    <property type="term" value="F:DNA binding"/>
    <property type="evidence" value="ECO:0007669"/>
    <property type="project" value="UniProtKB-KW"/>
</dbReference>
<feature type="region of interest" description="Disordered" evidence="3">
    <location>
        <begin position="791"/>
        <end position="828"/>
    </location>
</feature>
<dbReference type="Pfam" id="PF00172">
    <property type="entry name" value="Zn_clus"/>
    <property type="match status" value="1"/>
</dbReference>
<dbReference type="GO" id="GO:0000981">
    <property type="term" value="F:DNA-binding transcription factor activity, RNA polymerase II-specific"/>
    <property type="evidence" value="ECO:0007669"/>
    <property type="project" value="InterPro"/>
</dbReference>
<reference evidence="5" key="1">
    <citation type="submission" date="2014-08" db="EMBL/GenBank/DDBJ databases">
        <authorList>
            <person name="Sharma Rahul"/>
            <person name="Thines Marco"/>
        </authorList>
    </citation>
    <scope>NUCLEOTIDE SEQUENCE</scope>
</reference>
<organism evidence="5">
    <name type="scientific">Phaffia rhodozyma</name>
    <name type="common">Yeast</name>
    <name type="synonym">Xanthophyllomyces dendrorhous</name>
    <dbReference type="NCBI Taxonomy" id="264483"/>
    <lineage>
        <taxon>Eukaryota</taxon>
        <taxon>Fungi</taxon>
        <taxon>Dikarya</taxon>
        <taxon>Basidiomycota</taxon>
        <taxon>Agaricomycotina</taxon>
        <taxon>Tremellomycetes</taxon>
        <taxon>Cystofilobasidiales</taxon>
        <taxon>Mrakiaceae</taxon>
        <taxon>Phaffia</taxon>
    </lineage>
</organism>
<feature type="compositionally biased region" description="Low complexity" evidence="3">
    <location>
        <begin position="816"/>
        <end position="828"/>
    </location>
</feature>
<keyword evidence="5" id="KW-0238">DNA-binding</keyword>
<dbReference type="GO" id="GO:0006351">
    <property type="term" value="P:DNA-templated transcription"/>
    <property type="evidence" value="ECO:0007669"/>
    <property type="project" value="InterPro"/>
</dbReference>
<feature type="compositionally biased region" description="Polar residues" evidence="3">
    <location>
        <begin position="1"/>
        <end position="11"/>
    </location>
</feature>
<dbReference type="PROSITE" id="PS00463">
    <property type="entry name" value="ZN2_CY6_FUNGAL_1"/>
    <property type="match status" value="1"/>
</dbReference>
<feature type="compositionally biased region" description="Low complexity" evidence="3">
    <location>
        <begin position="856"/>
        <end position="869"/>
    </location>
</feature>
<dbReference type="PANTHER" id="PTHR46910:SF38">
    <property type="entry name" value="ZN(2)-C6 FUNGAL-TYPE DOMAIN-CONTAINING PROTEIN"/>
    <property type="match status" value="1"/>
</dbReference>
<feature type="compositionally biased region" description="Polar residues" evidence="3">
    <location>
        <begin position="323"/>
        <end position="349"/>
    </location>
</feature>
<dbReference type="SMART" id="SM00906">
    <property type="entry name" value="Fungal_trans"/>
    <property type="match status" value="1"/>
</dbReference>
<feature type="compositionally biased region" description="Polar residues" evidence="3">
    <location>
        <begin position="139"/>
        <end position="183"/>
    </location>
</feature>
<feature type="region of interest" description="Disordered" evidence="3">
    <location>
        <begin position="322"/>
        <end position="356"/>
    </location>
</feature>
<feature type="compositionally biased region" description="Polar residues" evidence="3">
    <location>
        <begin position="1007"/>
        <end position="1035"/>
    </location>
</feature>
<dbReference type="SUPFAM" id="SSF57701">
    <property type="entry name" value="Zn2/Cys6 DNA-binding domain"/>
    <property type="match status" value="1"/>
</dbReference>
<dbReference type="GO" id="GO:0008270">
    <property type="term" value="F:zinc ion binding"/>
    <property type="evidence" value="ECO:0007669"/>
    <property type="project" value="InterPro"/>
</dbReference>
<feature type="region of interest" description="Disordered" evidence="3">
    <location>
        <begin position="954"/>
        <end position="1049"/>
    </location>
</feature>
<dbReference type="InterPro" id="IPR036864">
    <property type="entry name" value="Zn2-C6_fun-type_DNA-bd_sf"/>
</dbReference>
<feature type="compositionally biased region" description="Low complexity" evidence="3">
    <location>
        <begin position="977"/>
        <end position="988"/>
    </location>
</feature>
<evidence type="ECO:0000256" key="3">
    <source>
        <dbReference type="SAM" id="MobiDB-lite"/>
    </source>
</evidence>
<keyword evidence="1" id="KW-0479">Metal-binding</keyword>
<dbReference type="InterPro" id="IPR001138">
    <property type="entry name" value="Zn2Cys6_DnaBD"/>
</dbReference>
<dbReference type="InterPro" id="IPR007219">
    <property type="entry name" value="XnlR_reg_dom"/>
</dbReference>
<dbReference type="Pfam" id="PF04082">
    <property type="entry name" value="Fungal_trans"/>
    <property type="match status" value="1"/>
</dbReference>
<feature type="compositionally biased region" description="Polar residues" evidence="3">
    <location>
        <begin position="845"/>
        <end position="855"/>
    </location>
</feature>
<dbReference type="SMART" id="SM00066">
    <property type="entry name" value="GAL4"/>
    <property type="match status" value="1"/>
</dbReference>
<accession>A0A0F7SW04</accession>
<evidence type="ECO:0000313" key="5">
    <source>
        <dbReference type="EMBL" id="CED84904.1"/>
    </source>
</evidence>